<evidence type="ECO:0000256" key="2">
    <source>
        <dbReference type="ARBA" id="ARBA00004651"/>
    </source>
</evidence>
<dbReference type="Gene3D" id="1.20.950.20">
    <property type="entry name" value="Transmembrane di-heme cytochromes, Chain C"/>
    <property type="match status" value="1"/>
</dbReference>
<evidence type="ECO:0000256" key="8">
    <source>
        <dbReference type="ARBA" id="ARBA00022982"/>
    </source>
</evidence>
<dbReference type="SUPFAM" id="SSF81342">
    <property type="entry name" value="Transmembrane di-heme cytochromes"/>
    <property type="match status" value="1"/>
</dbReference>
<evidence type="ECO:0000256" key="5">
    <source>
        <dbReference type="ARBA" id="ARBA00022617"/>
    </source>
</evidence>
<gene>
    <name evidence="15" type="ORF">C0Z18_07970</name>
</gene>
<accession>A0A2N7VVE3</accession>
<dbReference type="GO" id="GO:0005886">
    <property type="term" value="C:plasma membrane"/>
    <property type="evidence" value="ECO:0007669"/>
    <property type="project" value="UniProtKB-SubCell"/>
</dbReference>
<feature type="transmembrane region" description="Helical" evidence="13">
    <location>
        <begin position="91"/>
        <end position="111"/>
    </location>
</feature>
<comment type="similarity">
    <text evidence="12">Belongs to the cytochrome b561 family.</text>
</comment>
<dbReference type="PANTHER" id="PTHR30529:SF1">
    <property type="entry name" value="CYTOCHROME B561 HOMOLOG 2"/>
    <property type="match status" value="1"/>
</dbReference>
<keyword evidence="8" id="KW-0249">Electron transport</keyword>
<dbReference type="InterPro" id="IPR052168">
    <property type="entry name" value="Cytochrome_b561_oxidase"/>
</dbReference>
<evidence type="ECO:0000256" key="6">
    <source>
        <dbReference type="ARBA" id="ARBA00022692"/>
    </source>
</evidence>
<keyword evidence="10" id="KW-0408">Iron</keyword>
<keyword evidence="5" id="KW-0349">Heme</keyword>
<keyword evidence="6 13" id="KW-0812">Transmembrane</keyword>
<feature type="transmembrane region" description="Helical" evidence="13">
    <location>
        <begin position="49"/>
        <end position="70"/>
    </location>
</feature>
<keyword evidence="9 13" id="KW-1133">Transmembrane helix</keyword>
<dbReference type="InterPro" id="IPR011577">
    <property type="entry name" value="Cyt_b561_bac/Ni-Hgenase"/>
</dbReference>
<keyword evidence="3" id="KW-0813">Transport</keyword>
<evidence type="ECO:0000256" key="1">
    <source>
        <dbReference type="ARBA" id="ARBA00001970"/>
    </source>
</evidence>
<keyword evidence="11 13" id="KW-0472">Membrane</keyword>
<feature type="transmembrane region" description="Helical" evidence="13">
    <location>
        <begin position="146"/>
        <end position="168"/>
    </location>
</feature>
<dbReference type="PANTHER" id="PTHR30529">
    <property type="entry name" value="CYTOCHROME B561"/>
    <property type="match status" value="1"/>
</dbReference>
<dbReference type="GO" id="GO:0009055">
    <property type="term" value="F:electron transfer activity"/>
    <property type="evidence" value="ECO:0007669"/>
    <property type="project" value="InterPro"/>
</dbReference>
<dbReference type="AlphaFoldDB" id="A0A2N7VVE3"/>
<evidence type="ECO:0000259" key="14">
    <source>
        <dbReference type="Pfam" id="PF01292"/>
    </source>
</evidence>
<dbReference type="OrthoDB" id="8723024at2"/>
<organism evidence="15 16">
    <name type="scientific">Trinickia dabaoshanensis</name>
    <dbReference type="NCBI Taxonomy" id="564714"/>
    <lineage>
        <taxon>Bacteria</taxon>
        <taxon>Pseudomonadati</taxon>
        <taxon>Pseudomonadota</taxon>
        <taxon>Betaproteobacteria</taxon>
        <taxon>Burkholderiales</taxon>
        <taxon>Burkholderiaceae</taxon>
        <taxon>Trinickia</taxon>
    </lineage>
</organism>
<evidence type="ECO:0000256" key="9">
    <source>
        <dbReference type="ARBA" id="ARBA00022989"/>
    </source>
</evidence>
<evidence type="ECO:0000256" key="11">
    <source>
        <dbReference type="ARBA" id="ARBA00023136"/>
    </source>
</evidence>
<dbReference type="GO" id="GO:0022904">
    <property type="term" value="P:respiratory electron transport chain"/>
    <property type="evidence" value="ECO:0007669"/>
    <property type="project" value="InterPro"/>
</dbReference>
<comment type="subcellular location">
    <subcellularLocation>
        <location evidence="2">Cell membrane</location>
        <topology evidence="2">Multi-pass membrane protein</topology>
    </subcellularLocation>
</comment>
<dbReference type="Proteomes" id="UP000235616">
    <property type="component" value="Unassembled WGS sequence"/>
</dbReference>
<comment type="caution">
    <text evidence="15">The sequence shown here is derived from an EMBL/GenBank/DDBJ whole genome shotgun (WGS) entry which is preliminary data.</text>
</comment>
<evidence type="ECO:0000256" key="13">
    <source>
        <dbReference type="SAM" id="Phobius"/>
    </source>
</evidence>
<dbReference type="Pfam" id="PF01292">
    <property type="entry name" value="Ni_hydr_CYTB"/>
    <property type="match status" value="1"/>
</dbReference>
<keyword evidence="4" id="KW-1003">Cell membrane</keyword>
<reference evidence="15 16" key="1">
    <citation type="submission" date="2018-01" db="EMBL/GenBank/DDBJ databases">
        <title>Whole genome analyses suggest that Burkholderia sensu lato contains two further novel genera in the rhizoxinica-symbiotica group Mycetohabitans gen. nov., and Trinickia gen. nov.: implications for the evolution of diazotrophy and nodulation in the Burkholderiaceae.</title>
        <authorList>
            <person name="Estrada-de los Santos P."/>
            <person name="Palmer M."/>
            <person name="Chavez-Ramirez B."/>
            <person name="Beukes C."/>
            <person name="Steenkamp E.T."/>
            <person name="Hirsch A.M."/>
            <person name="Manyaka P."/>
            <person name="Maluk M."/>
            <person name="Lafos M."/>
            <person name="Crook M."/>
            <person name="Gross E."/>
            <person name="Simon M.F."/>
            <person name="Bueno dos Reis Junior F."/>
            <person name="Poole P.S."/>
            <person name="Venter S.N."/>
            <person name="James E.K."/>
        </authorList>
    </citation>
    <scope>NUCLEOTIDE SEQUENCE [LARGE SCALE GENOMIC DNA]</scope>
    <source>
        <strain evidence="15 16">GIMN1.004</strain>
    </source>
</reference>
<feature type="domain" description="Cytochrome b561 bacterial/Ni-hydrogenase" evidence="14">
    <location>
        <begin position="12"/>
        <end position="178"/>
    </location>
</feature>
<evidence type="ECO:0000256" key="7">
    <source>
        <dbReference type="ARBA" id="ARBA00022723"/>
    </source>
</evidence>
<dbReference type="InterPro" id="IPR016174">
    <property type="entry name" value="Di-haem_cyt_TM"/>
</dbReference>
<evidence type="ECO:0000256" key="12">
    <source>
        <dbReference type="ARBA" id="ARBA00037975"/>
    </source>
</evidence>
<keyword evidence="16" id="KW-1185">Reference proteome</keyword>
<evidence type="ECO:0000256" key="10">
    <source>
        <dbReference type="ARBA" id="ARBA00023004"/>
    </source>
</evidence>
<dbReference type="RefSeq" id="WP_102644863.1">
    <property type="nucleotide sequence ID" value="NZ_PNYA01000006.1"/>
</dbReference>
<evidence type="ECO:0000313" key="16">
    <source>
        <dbReference type="Proteomes" id="UP000235616"/>
    </source>
</evidence>
<name>A0A2N7VVE3_9BURK</name>
<proteinExistence type="inferred from homology"/>
<comment type="cofactor">
    <cofactor evidence="1">
        <name>heme b</name>
        <dbReference type="ChEBI" id="CHEBI:60344"/>
    </cofactor>
</comment>
<sequence>MSAVARYDSETYGRVARFLHWLVVVLIAAQFVVGWTMPDIHRDTQPVGLIAWHLIIGTALILAMAVRVVWRLTHRPPPGDLPPLLDTVSRATHFLLYAALIVVPLLGWANASSRDWASTLSGALPLPPIAATGSNVAHEMGDVHGVLAWVLLALIVMHVGAALFHRFVRKDKVLERMMG</sequence>
<protein>
    <submittedName>
        <fullName evidence="15">Cytochrome B</fullName>
    </submittedName>
</protein>
<evidence type="ECO:0000313" key="15">
    <source>
        <dbReference type="EMBL" id="PMS21121.1"/>
    </source>
</evidence>
<evidence type="ECO:0000256" key="4">
    <source>
        <dbReference type="ARBA" id="ARBA00022475"/>
    </source>
</evidence>
<evidence type="ECO:0000256" key="3">
    <source>
        <dbReference type="ARBA" id="ARBA00022448"/>
    </source>
</evidence>
<dbReference type="EMBL" id="PNYA01000006">
    <property type="protein sequence ID" value="PMS21121.1"/>
    <property type="molecule type" value="Genomic_DNA"/>
</dbReference>
<dbReference type="GO" id="GO:0046872">
    <property type="term" value="F:metal ion binding"/>
    <property type="evidence" value="ECO:0007669"/>
    <property type="project" value="UniProtKB-KW"/>
</dbReference>
<feature type="transmembrane region" description="Helical" evidence="13">
    <location>
        <begin position="18"/>
        <end position="37"/>
    </location>
</feature>
<keyword evidence="7" id="KW-0479">Metal-binding</keyword>
<dbReference type="GO" id="GO:0020037">
    <property type="term" value="F:heme binding"/>
    <property type="evidence" value="ECO:0007669"/>
    <property type="project" value="TreeGrafter"/>
</dbReference>